<accession>A0A8E2ICM3</accession>
<evidence type="ECO:0000313" key="5">
    <source>
        <dbReference type="Proteomes" id="UP000189761"/>
    </source>
</evidence>
<dbReference type="Gene3D" id="1.20.120.450">
    <property type="entry name" value="dinb family like domain"/>
    <property type="match status" value="1"/>
</dbReference>
<dbReference type="Pfam" id="PF05163">
    <property type="entry name" value="DinB"/>
    <property type="match status" value="1"/>
</dbReference>
<dbReference type="GO" id="GO:0046872">
    <property type="term" value="F:metal ion binding"/>
    <property type="evidence" value="ECO:0007669"/>
    <property type="project" value="UniProtKB-KW"/>
</dbReference>
<dbReference type="InterPro" id="IPR034660">
    <property type="entry name" value="DinB/YfiT-like"/>
</dbReference>
<keyword evidence="5" id="KW-1185">Reference proteome</keyword>
<dbReference type="PANTHER" id="PTHR37302">
    <property type="entry name" value="SLR1116 PROTEIN"/>
    <property type="match status" value="1"/>
</dbReference>
<evidence type="ECO:0000256" key="2">
    <source>
        <dbReference type="ARBA" id="ARBA00022723"/>
    </source>
</evidence>
<gene>
    <name evidence="4" type="ORF">BWZ43_01630</name>
</gene>
<evidence type="ECO:0000256" key="3">
    <source>
        <dbReference type="PIRSR" id="PIRSR607837-1"/>
    </source>
</evidence>
<dbReference type="InterPro" id="IPR007837">
    <property type="entry name" value="DinB"/>
</dbReference>
<dbReference type="AlphaFoldDB" id="A0A8E2ICM3"/>
<comment type="caution">
    <text evidence="4">The sequence shown here is derived from an EMBL/GenBank/DDBJ whole genome shotgun (WGS) entry which is preliminary data.</text>
</comment>
<organism evidence="4 5">
    <name type="scientific">Heyndrickxia oleronia</name>
    <dbReference type="NCBI Taxonomy" id="38875"/>
    <lineage>
        <taxon>Bacteria</taxon>
        <taxon>Bacillati</taxon>
        <taxon>Bacillota</taxon>
        <taxon>Bacilli</taxon>
        <taxon>Bacillales</taxon>
        <taxon>Bacillaceae</taxon>
        <taxon>Heyndrickxia</taxon>
    </lineage>
</organism>
<keyword evidence="2 3" id="KW-0479">Metal-binding</keyword>
<dbReference type="SUPFAM" id="SSF109854">
    <property type="entry name" value="DinB/YfiT-like putative metalloenzymes"/>
    <property type="match status" value="1"/>
</dbReference>
<proteinExistence type="inferred from homology"/>
<reference evidence="4 5" key="1">
    <citation type="submission" date="2017-01" db="EMBL/GenBank/DDBJ databases">
        <title>Draft genome sequence of Bacillus oleronius.</title>
        <authorList>
            <person name="Allam M."/>
        </authorList>
    </citation>
    <scope>NUCLEOTIDE SEQUENCE [LARGE SCALE GENOMIC DNA]</scope>
    <source>
        <strain evidence="4 5">DSM 9356</strain>
    </source>
</reference>
<dbReference type="RefSeq" id="WP_071975045.1">
    <property type="nucleotide sequence ID" value="NZ_CP065424.1"/>
</dbReference>
<feature type="binding site" evidence="3">
    <location>
        <position position="44"/>
    </location>
    <ligand>
        <name>a divalent metal cation</name>
        <dbReference type="ChEBI" id="CHEBI:60240"/>
    </ligand>
</feature>
<feature type="binding site" evidence="3">
    <location>
        <position position="130"/>
    </location>
    <ligand>
        <name>a divalent metal cation</name>
        <dbReference type="ChEBI" id="CHEBI:60240"/>
    </ligand>
</feature>
<comment type="similarity">
    <text evidence="1">Belongs to the DinB family.</text>
</comment>
<name>A0A8E2ICM3_9BACI</name>
<evidence type="ECO:0008006" key="6">
    <source>
        <dbReference type="Google" id="ProtNLM"/>
    </source>
</evidence>
<dbReference type="PANTHER" id="PTHR37302:SF3">
    <property type="entry name" value="DAMAGE-INDUCIBLE PROTEIN DINB"/>
    <property type="match status" value="1"/>
</dbReference>
<dbReference type="Proteomes" id="UP000189761">
    <property type="component" value="Unassembled WGS sequence"/>
</dbReference>
<dbReference type="EMBL" id="MTLA01000017">
    <property type="protein sequence ID" value="OOP70083.1"/>
    <property type="molecule type" value="Genomic_DNA"/>
</dbReference>
<evidence type="ECO:0000256" key="1">
    <source>
        <dbReference type="ARBA" id="ARBA00008635"/>
    </source>
</evidence>
<protein>
    <recommendedName>
        <fullName evidence="6">Damage-inducible protein DinB</fullName>
    </recommendedName>
</protein>
<sequence>MIDLFYYNWQVRDDWFQWCENISHEELTFMRNGGMGSFLKTLFHVIDCEQLWIHQMQGTSVLKKEFNSFSTLEEVSEFSQSTRMITKNFLMNWNKEQEDKLLYITRKDGSVLSFPYGKVIRHLISHEIHHIGQLSIWSRELGLKPVNSDLIIREYI</sequence>
<feature type="binding site" evidence="3">
    <location>
        <position position="126"/>
    </location>
    <ligand>
        <name>a divalent metal cation</name>
        <dbReference type="ChEBI" id="CHEBI:60240"/>
    </ligand>
</feature>
<evidence type="ECO:0000313" key="4">
    <source>
        <dbReference type="EMBL" id="OOP70083.1"/>
    </source>
</evidence>